<evidence type="ECO:0000256" key="2">
    <source>
        <dbReference type="ARBA" id="ARBA00022723"/>
    </source>
</evidence>
<dbReference type="PhylomeDB" id="B3RST2"/>
<keyword evidence="2" id="KW-0479">Metal-binding</keyword>
<keyword evidence="10" id="KW-1185">Reference proteome</keyword>
<evidence type="ECO:0000256" key="3">
    <source>
        <dbReference type="ARBA" id="ARBA00022833"/>
    </source>
</evidence>
<evidence type="ECO:0000259" key="6">
    <source>
        <dbReference type="PROSITE" id="PS50010"/>
    </source>
</evidence>
<dbReference type="Pfam" id="PF00621">
    <property type="entry name" value="RhoGEF"/>
    <property type="match status" value="1"/>
</dbReference>
<dbReference type="KEGG" id="tad:TRIADDRAFT_54719"/>
<comment type="subcellular location">
    <subcellularLocation>
        <location evidence="1">Membrane</location>
    </subcellularLocation>
</comment>
<dbReference type="Pfam" id="PF00130">
    <property type="entry name" value="C1_1"/>
    <property type="match status" value="1"/>
</dbReference>
<dbReference type="InterPro" id="IPR044926">
    <property type="entry name" value="RGS_subdomain_2"/>
</dbReference>
<feature type="domain" description="DH" evidence="6">
    <location>
        <begin position="488"/>
        <end position="676"/>
    </location>
</feature>
<dbReference type="eggNOG" id="KOG3520">
    <property type="taxonomic scope" value="Eukaryota"/>
</dbReference>
<dbReference type="InParanoid" id="B3RST2"/>
<dbReference type="PROSITE" id="PS50106">
    <property type="entry name" value="PDZ"/>
    <property type="match status" value="1"/>
</dbReference>
<keyword evidence="3" id="KW-0862">Zinc</keyword>
<dbReference type="EMBL" id="DS985243">
    <property type="protein sequence ID" value="EDV27100.1"/>
    <property type="molecule type" value="Genomic_DNA"/>
</dbReference>
<feature type="domain" description="Phorbol-ester/DAG-type" evidence="7">
    <location>
        <begin position="300"/>
        <end position="351"/>
    </location>
</feature>
<dbReference type="InterPro" id="IPR046349">
    <property type="entry name" value="C1-like_sf"/>
</dbReference>
<accession>B3RST2</accession>
<dbReference type="GO" id="GO:0005737">
    <property type="term" value="C:cytoplasm"/>
    <property type="evidence" value="ECO:0000318"/>
    <property type="project" value="GO_Central"/>
</dbReference>
<dbReference type="Pfam" id="PF09128">
    <property type="entry name" value="RGS-like"/>
    <property type="match status" value="1"/>
</dbReference>
<dbReference type="InterPro" id="IPR036034">
    <property type="entry name" value="PDZ_sf"/>
</dbReference>
<dbReference type="GO" id="GO:0001664">
    <property type="term" value="F:G protein-coupled receptor binding"/>
    <property type="evidence" value="ECO:0000318"/>
    <property type="project" value="GO_Central"/>
</dbReference>
<dbReference type="SUPFAM" id="SSF50156">
    <property type="entry name" value="PDZ domain-like"/>
    <property type="match status" value="1"/>
</dbReference>
<evidence type="ECO:0000259" key="7">
    <source>
        <dbReference type="PROSITE" id="PS50081"/>
    </source>
</evidence>
<name>B3RST2_TRIAD</name>
<keyword evidence="4" id="KW-0472">Membrane</keyword>
<sequence>MDTLKPINKNDDSDVRQKIIVVCRDKNNKYGVSITGHNPVSIKAVRKGCPADIAGLKAGDMIIKVDGKLVIAASHETVTDMMKAANQVTLTLAERDDTTIDCSSLLKPKSEKTAAFLRYLIANEKPNALLFLLMSEAYRQKPGKVKDKKRWLYEISTAFLVPTAPLEISVEPQIIYNIVNVIQNESIRDDQVFSNIFLAAREPAKSVVMEKFTEYKKTRPNLIDKSKSDDIKAAEGILTPQLNRLMEDIEAFRQVSQSTLDVHILPDIFKSANSALGRCPAFLQKDRSGTGPNEECFIKGHRFQPQAFTTIKYCGQCNRVIWGIGKNAYHCQACGFNVHISACAKSLLYSCQGSSARKPIKTASNKRTSWWNFSGNTADKQSSDARNFESRRQEELAISQVARKKLQFRNQNTDATGTITEDEARIRKITANLRTRPMPTENSENDLALSDDEDDDPDLAIPAEVPDWETVVSKEMAELIINNDLETKRQKVILELIHTEKLHLKSLKVLRKLFYKPFIRSRLFDMNFIYELFPNLLDLIKIHKSIIAAMEKRQAESEIVESIGDVIINKFSGKPGYELKEAYVVCYSNQSLTLAIFKEKLKDSKIEKFIRECESHPLCKHTSFQDLISSGCRRLMRYPLLLDQIAKYTQVDDPDFEGVVKALGCSKEVSMFVNSGIREAENYQTLISIVNNMDRSAIDQSNDPQLMEYKAIDFMKQRLLHSNDVKFKSPEGEEIRKLTEPSR</sequence>
<dbReference type="InterPro" id="IPR036305">
    <property type="entry name" value="RGS_sf"/>
</dbReference>
<evidence type="ECO:0000256" key="5">
    <source>
        <dbReference type="SAM" id="MobiDB-lite"/>
    </source>
</evidence>
<dbReference type="CTD" id="6751789"/>
<proteinExistence type="predicted"/>
<dbReference type="InterPro" id="IPR001478">
    <property type="entry name" value="PDZ"/>
</dbReference>
<dbReference type="SMART" id="SM00325">
    <property type="entry name" value="RhoGEF"/>
    <property type="match status" value="1"/>
</dbReference>
<dbReference type="SMART" id="SM00109">
    <property type="entry name" value="C1"/>
    <property type="match status" value="1"/>
</dbReference>
<dbReference type="SMART" id="SM00228">
    <property type="entry name" value="PDZ"/>
    <property type="match status" value="1"/>
</dbReference>
<dbReference type="GO" id="GO:0005085">
    <property type="term" value="F:guanyl-nucleotide exchange factor activity"/>
    <property type="evidence" value="ECO:0000318"/>
    <property type="project" value="GO_Central"/>
</dbReference>
<dbReference type="Gene3D" id="1.20.900.10">
    <property type="entry name" value="Dbl homology (DH) domain"/>
    <property type="match status" value="1"/>
</dbReference>
<evidence type="ECO:0000313" key="10">
    <source>
        <dbReference type="Proteomes" id="UP000009022"/>
    </source>
</evidence>
<dbReference type="PANTHER" id="PTHR45872:SF2">
    <property type="entry name" value="RHO GUANINE NUCLEOTIDE EXCHANGE FACTOR 2, ISOFORM D"/>
    <property type="match status" value="1"/>
</dbReference>
<dbReference type="HOGENOM" id="CLU_373996_0_0_1"/>
<dbReference type="Proteomes" id="UP000009022">
    <property type="component" value="Unassembled WGS sequence"/>
</dbReference>
<dbReference type="Gene3D" id="2.30.42.10">
    <property type="match status" value="1"/>
</dbReference>
<dbReference type="GeneID" id="6751789"/>
<evidence type="ECO:0000256" key="4">
    <source>
        <dbReference type="ARBA" id="ARBA00023136"/>
    </source>
</evidence>
<dbReference type="PROSITE" id="PS50081">
    <property type="entry name" value="ZF_DAG_PE_2"/>
    <property type="match status" value="1"/>
</dbReference>
<dbReference type="Pfam" id="PF00595">
    <property type="entry name" value="PDZ"/>
    <property type="match status" value="1"/>
</dbReference>
<dbReference type="CDD" id="cd00160">
    <property type="entry name" value="RhoGEF"/>
    <property type="match status" value="1"/>
</dbReference>
<dbReference type="InterPro" id="IPR002219">
    <property type="entry name" value="PKC_DAG/PE"/>
</dbReference>
<dbReference type="STRING" id="10228.B3RST2"/>
<dbReference type="SUPFAM" id="SSF48097">
    <property type="entry name" value="Regulator of G-protein signaling, RGS"/>
    <property type="match status" value="1"/>
</dbReference>
<evidence type="ECO:0000313" key="9">
    <source>
        <dbReference type="EMBL" id="EDV27100.1"/>
    </source>
</evidence>
<protein>
    <recommendedName>
        <fullName evidence="11">PDZ domain-containing protein</fullName>
    </recommendedName>
</protein>
<evidence type="ECO:0000256" key="1">
    <source>
        <dbReference type="ARBA" id="ARBA00004370"/>
    </source>
</evidence>
<dbReference type="Gene3D" id="1.10.167.10">
    <property type="entry name" value="Regulator of G-protein Signalling 4, domain 2"/>
    <property type="match status" value="1"/>
</dbReference>
<evidence type="ECO:0000259" key="8">
    <source>
        <dbReference type="PROSITE" id="PS50106"/>
    </source>
</evidence>
<dbReference type="OrthoDB" id="2272012at2759"/>
<dbReference type="InterPro" id="IPR015212">
    <property type="entry name" value="RGS-like_dom"/>
</dbReference>
<dbReference type="InterPro" id="IPR035899">
    <property type="entry name" value="DBL_dom_sf"/>
</dbReference>
<dbReference type="SUPFAM" id="SSF57889">
    <property type="entry name" value="Cysteine-rich domain"/>
    <property type="match status" value="1"/>
</dbReference>
<evidence type="ECO:0008006" key="11">
    <source>
        <dbReference type="Google" id="ProtNLM"/>
    </source>
</evidence>
<organism evidence="9 10">
    <name type="scientific">Trichoplax adhaerens</name>
    <name type="common">Trichoplax reptans</name>
    <dbReference type="NCBI Taxonomy" id="10228"/>
    <lineage>
        <taxon>Eukaryota</taxon>
        <taxon>Metazoa</taxon>
        <taxon>Placozoa</taxon>
        <taxon>Uniplacotomia</taxon>
        <taxon>Trichoplacea</taxon>
        <taxon>Trichoplacidae</taxon>
        <taxon>Trichoplax</taxon>
    </lineage>
</organism>
<dbReference type="GO" id="GO:0007186">
    <property type="term" value="P:G protein-coupled receptor signaling pathway"/>
    <property type="evidence" value="ECO:0000318"/>
    <property type="project" value="GO_Central"/>
</dbReference>
<feature type="domain" description="PDZ" evidence="8">
    <location>
        <begin position="19"/>
        <end position="97"/>
    </location>
</feature>
<dbReference type="Gene3D" id="3.30.60.20">
    <property type="match status" value="1"/>
</dbReference>
<dbReference type="PROSITE" id="PS50010">
    <property type="entry name" value="DH_2"/>
    <property type="match status" value="1"/>
</dbReference>
<dbReference type="InterPro" id="IPR000219">
    <property type="entry name" value="DH_dom"/>
</dbReference>
<dbReference type="GO" id="GO:0046872">
    <property type="term" value="F:metal ion binding"/>
    <property type="evidence" value="ECO:0007669"/>
    <property type="project" value="UniProtKB-KW"/>
</dbReference>
<dbReference type="PANTHER" id="PTHR45872">
    <property type="entry name" value="RHO GUANINE NUCLEOTIDE EXCHANGE FACTOR 2, ISOFORM D"/>
    <property type="match status" value="1"/>
</dbReference>
<gene>
    <name evidence="9" type="ORF">TRIADDRAFT_54719</name>
</gene>
<dbReference type="GO" id="GO:0016020">
    <property type="term" value="C:membrane"/>
    <property type="evidence" value="ECO:0007669"/>
    <property type="project" value="UniProtKB-SubCell"/>
</dbReference>
<feature type="region of interest" description="Disordered" evidence="5">
    <location>
        <begin position="436"/>
        <end position="456"/>
    </location>
</feature>
<dbReference type="AlphaFoldDB" id="B3RST2"/>
<dbReference type="RefSeq" id="XP_002111096.1">
    <property type="nucleotide sequence ID" value="XM_002111060.1"/>
</dbReference>
<dbReference type="SUPFAM" id="SSF48065">
    <property type="entry name" value="DBL homology domain (DH-domain)"/>
    <property type="match status" value="1"/>
</dbReference>
<reference evidence="9 10" key="1">
    <citation type="journal article" date="2008" name="Nature">
        <title>The Trichoplax genome and the nature of placozoans.</title>
        <authorList>
            <person name="Srivastava M."/>
            <person name="Begovic E."/>
            <person name="Chapman J."/>
            <person name="Putnam N.H."/>
            <person name="Hellsten U."/>
            <person name="Kawashima T."/>
            <person name="Kuo A."/>
            <person name="Mitros T."/>
            <person name="Salamov A."/>
            <person name="Carpenter M.L."/>
            <person name="Signorovitch A.Y."/>
            <person name="Moreno M.A."/>
            <person name="Kamm K."/>
            <person name="Grimwood J."/>
            <person name="Schmutz J."/>
            <person name="Shapiro H."/>
            <person name="Grigoriev I.V."/>
            <person name="Buss L.W."/>
            <person name="Schierwater B."/>
            <person name="Dellaporta S.L."/>
            <person name="Rokhsar D.S."/>
        </authorList>
    </citation>
    <scope>NUCLEOTIDE SEQUENCE [LARGE SCALE GENOMIC DNA]</scope>
    <source>
        <strain evidence="9 10">Grell-BS-1999</strain>
    </source>
</reference>